<dbReference type="GO" id="GO:0016887">
    <property type="term" value="F:ATP hydrolysis activity"/>
    <property type="evidence" value="ECO:0007669"/>
    <property type="project" value="InterPro"/>
</dbReference>
<dbReference type="PANTHER" id="PTHR24220">
    <property type="entry name" value="IMPORT ATP-BINDING PROTEIN"/>
    <property type="match status" value="1"/>
</dbReference>
<reference evidence="4 5" key="1">
    <citation type="submission" date="2016-10" db="EMBL/GenBank/DDBJ databases">
        <authorList>
            <person name="de Groot N.N."/>
        </authorList>
    </citation>
    <scope>NUCLEOTIDE SEQUENCE [LARGE SCALE GENOMIC DNA]</scope>
    <source>
        <strain evidence="4 5">DSM 21800</strain>
    </source>
</reference>
<keyword evidence="2 4" id="KW-0067">ATP-binding</keyword>
<accession>A0A1H1Z087</accession>
<dbReference type="Pfam" id="PF00005">
    <property type="entry name" value="ABC_tran"/>
    <property type="match status" value="2"/>
</dbReference>
<keyword evidence="1" id="KW-0547">Nucleotide-binding</keyword>
<dbReference type="InterPro" id="IPR003439">
    <property type="entry name" value="ABC_transporter-like_ATP-bd"/>
</dbReference>
<dbReference type="InterPro" id="IPR027417">
    <property type="entry name" value="P-loop_NTPase"/>
</dbReference>
<evidence type="ECO:0000313" key="5">
    <source>
        <dbReference type="Proteomes" id="UP000199103"/>
    </source>
</evidence>
<dbReference type="InterPro" id="IPR017871">
    <property type="entry name" value="ABC_transporter-like_CS"/>
</dbReference>
<evidence type="ECO:0000256" key="1">
    <source>
        <dbReference type="ARBA" id="ARBA00022741"/>
    </source>
</evidence>
<dbReference type="PANTHER" id="PTHR24220:SF685">
    <property type="entry name" value="ABC TRANSPORTER RELATED"/>
    <property type="match status" value="1"/>
</dbReference>
<dbReference type="SUPFAM" id="SSF52540">
    <property type="entry name" value="P-loop containing nucleoside triphosphate hydrolases"/>
    <property type="match status" value="2"/>
</dbReference>
<dbReference type="InterPro" id="IPR015854">
    <property type="entry name" value="ABC_transpr_LolD-like"/>
</dbReference>
<dbReference type="GO" id="GO:0005524">
    <property type="term" value="F:ATP binding"/>
    <property type="evidence" value="ECO:0007669"/>
    <property type="project" value="UniProtKB-KW"/>
</dbReference>
<organism evidence="4 5">
    <name type="scientific">Microlunatus soli</name>
    <dbReference type="NCBI Taxonomy" id="630515"/>
    <lineage>
        <taxon>Bacteria</taxon>
        <taxon>Bacillati</taxon>
        <taxon>Actinomycetota</taxon>
        <taxon>Actinomycetes</taxon>
        <taxon>Propionibacteriales</taxon>
        <taxon>Propionibacteriaceae</taxon>
        <taxon>Microlunatus</taxon>
    </lineage>
</organism>
<dbReference type="STRING" id="630515.SAMN04489812_4897"/>
<protein>
    <submittedName>
        <fullName evidence="4">Peptide/nickel transport system ATP-binding protein</fullName>
    </submittedName>
</protein>
<sequence>MINIAQDDVAAALLSATGLGVSVGERWLLRDVDLVLQPGRAVVVFGPSGAGKSTLAKAVAGVEMPGRRVVGRLQQRDGQPVRVGYLPQDAAQTLNPARRIGPALTELVALRPGRTRRRSRRTERRLRRADVKAVLARAAFEAADGLLDRFPHEFSGGQRTRLALAQVLAVDPDLLVLDEPTAGLDAVSRAELINVLCGLRDAGQSILVVSHDRYVVQRLADHTLSVRDGRVSRTESIAVVGADRDDRVLAPCRASRDRLQVSDLSVRFGGSTVLSDLTMSIAEGEQLALVGRSGAGKSTLGRVLAGLTRPTSGVVAWDGTPLRPLSRRSRRRIAQIQYVWQEADASFDPRRTILDQVAATAVRLRRLPVVEARSEAAAVLTELALSPAEIRRRPGQLSGGQLRRAALARALLARPDLLICDEIGTGLDPALAEVIYRTVDRYRRDSGASVLAIGHDLSDQLRHADRIALMDGGRIVEVRTVEDQGPGSPPMRELLTAARP</sequence>
<dbReference type="GO" id="GO:0005886">
    <property type="term" value="C:plasma membrane"/>
    <property type="evidence" value="ECO:0007669"/>
    <property type="project" value="TreeGrafter"/>
</dbReference>
<name>A0A1H1Z087_9ACTN</name>
<keyword evidence="5" id="KW-1185">Reference proteome</keyword>
<proteinExistence type="predicted"/>
<dbReference type="InterPro" id="IPR003593">
    <property type="entry name" value="AAA+_ATPase"/>
</dbReference>
<gene>
    <name evidence="4" type="ORF">SAMN04489812_4897</name>
</gene>
<feature type="domain" description="ABC transporter" evidence="3">
    <location>
        <begin position="259"/>
        <end position="497"/>
    </location>
</feature>
<dbReference type="GO" id="GO:0022857">
    <property type="term" value="F:transmembrane transporter activity"/>
    <property type="evidence" value="ECO:0007669"/>
    <property type="project" value="TreeGrafter"/>
</dbReference>
<dbReference type="Proteomes" id="UP000199103">
    <property type="component" value="Chromosome I"/>
</dbReference>
<dbReference type="AlphaFoldDB" id="A0A1H1Z087"/>
<evidence type="ECO:0000256" key="2">
    <source>
        <dbReference type="ARBA" id="ARBA00022840"/>
    </source>
</evidence>
<dbReference type="EMBL" id="LT629772">
    <property type="protein sequence ID" value="SDT27100.1"/>
    <property type="molecule type" value="Genomic_DNA"/>
</dbReference>
<evidence type="ECO:0000313" key="4">
    <source>
        <dbReference type="EMBL" id="SDT27100.1"/>
    </source>
</evidence>
<dbReference type="PROSITE" id="PS00211">
    <property type="entry name" value="ABC_TRANSPORTER_1"/>
    <property type="match status" value="2"/>
</dbReference>
<feature type="domain" description="ABC transporter" evidence="3">
    <location>
        <begin position="4"/>
        <end position="253"/>
    </location>
</feature>
<dbReference type="PROSITE" id="PS50893">
    <property type="entry name" value="ABC_TRANSPORTER_2"/>
    <property type="match status" value="2"/>
</dbReference>
<dbReference type="SMART" id="SM00382">
    <property type="entry name" value="AAA"/>
    <property type="match status" value="2"/>
</dbReference>
<dbReference type="Gene3D" id="3.40.50.300">
    <property type="entry name" value="P-loop containing nucleotide triphosphate hydrolases"/>
    <property type="match status" value="2"/>
</dbReference>
<dbReference type="RefSeq" id="WP_091528373.1">
    <property type="nucleotide sequence ID" value="NZ_LT629772.1"/>
</dbReference>
<evidence type="ECO:0000259" key="3">
    <source>
        <dbReference type="PROSITE" id="PS50893"/>
    </source>
</evidence>